<dbReference type="PRINTS" id="PR00107">
    <property type="entry name" value="PHOSPHOCPHPR"/>
</dbReference>
<accession>A0A1I0DPF2</accession>
<reference evidence="5 6" key="1">
    <citation type="submission" date="2016-10" db="EMBL/GenBank/DDBJ databases">
        <authorList>
            <person name="de Groot N.N."/>
        </authorList>
    </citation>
    <scope>NUCLEOTIDE SEQUENCE [LARGE SCALE GENOMIC DNA]</scope>
    <source>
        <strain evidence="5 6">KH1P1</strain>
    </source>
</reference>
<keyword evidence="3" id="KW-0598">Phosphotransferase system</keyword>
<dbReference type="GO" id="GO:0005737">
    <property type="term" value="C:cytoplasm"/>
    <property type="evidence" value="ECO:0007669"/>
    <property type="project" value="UniProtKB-SubCell"/>
</dbReference>
<evidence type="ECO:0000256" key="2">
    <source>
        <dbReference type="ARBA" id="ARBA00022490"/>
    </source>
</evidence>
<keyword evidence="2" id="KW-0963">Cytoplasm</keyword>
<evidence type="ECO:0000313" key="5">
    <source>
        <dbReference type="EMBL" id="SET34009.1"/>
    </source>
</evidence>
<evidence type="ECO:0000256" key="1">
    <source>
        <dbReference type="ARBA" id="ARBA00004496"/>
    </source>
</evidence>
<organism evidence="5 6">
    <name type="scientific">[Clostridium] aminophilum</name>
    <dbReference type="NCBI Taxonomy" id="1526"/>
    <lineage>
        <taxon>Bacteria</taxon>
        <taxon>Bacillati</taxon>
        <taxon>Bacillota</taxon>
        <taxon>Clostridia</taxon>
        <taxon>Lachnospirales</taxon>
        <taxon>Lachnospiraceae</taxon>
    </lineage>
</organism>
<protein>
    <submittedName>
        <fullName evidence="5">Phosphocarrier protein</fullName>
    </submittedName>
</protein>
<dbReference type="GO" id="GO:0009401">
    <property type="term" value="P:phosphoenolpyruvate-dependent sugar phosphotransferase system"/>
    <property type="evidence" value="ECO:0007669"/>
    <property type="project" value="UniProtKB-KW"/>
</dbReference>
<sequence length="86" mass="9460">MISEQVILGVPEGLHLRPANRLCNIAIGFQSSITFRVRESDYNAKSVLSTLGACIRFGDTFEIRCDGPDEQEALKAMCEAVRGELT</sequence>
<dbReference type="PANTHER" id="PTHR33705:SF2">
    <property type="entry name" value="PHOSPHOCARRIER PROTEIN NPR"/>
    <property type="match status" value="1"/>
</dbReference>
<evidence type="ECO:0000313" key="6">
    <source>
        <dbReference type="Proteomes" id="UP000199820"/>
    </source>
</evidence>
<dbReference type="PROSITE" id="PS51350">
    <property type="entry name" value="PTS_HPR_DOM"/>
    <property type="match status" value="1"/>
</dbReference>
<keyword evidence="6" id="KW-1185">Reference proteome</keyword>
<evidence type="ECO:0000259" key="4">
    <source>
        <dbReference type="PROSITE" id="PS51350"/>
    </source>
</evidence>
<feature type="domain" description="HPr" evidence="4">
    <location>
        <begin position="1"/>
        <end position="86"/>
    </location>
</feature>
<dbReference type="SUPFAM" id="SSF55594">
    <property type="entry name" value="HPr-like"/>
    <property type="match status" value="1"/>
</dbReference>
<dbReference type="Proteomes" id="UP000199820">
    <property type="component" value="Unassembled WGS sequence"/>
</dbReference>
<dbReference type="EMBL" id="FOIL01000013">
    <property type="protein sequence ID" value="SET34009.1"/>
    <property type="molecule type" value="Genomic_DNA"/>
</dbReference>
<dbReference type="eggNOG" id="COG1925">
    <property type="taxonomic scope" value="Bacteria"/>
</dbReference>
<dbReference type="Pfam" id="PF00381">
    <property type="entry name" value="PTS-HPr"/>
    <property type="match status" value="1"/>
</dbReference>
<proteinExistence type="predicted"/>
<dbReference type="PANTHER" id="PTHR33705">
    <property type="entry name" value="PHOSPHOCARRIER PROTEIN HPR"/>
    <property type="match status" value="1"/>
</dbReference>
<dbReference type="CDD" id="cd00367">
    <property type="entry name" value="PTS-HPr_like"/>
    <property type="match status" value="1"/>
</dbReference>
<dbReference type="InterPro" id="IPR050399">
    <property type="entry name" value="HPr"/>
</dbReference>
<dbReference type="AlphaFoldDB" id="A0A1I0DPF2"/>
<dbReference type="InterPro" id="IPR035895">
    <property type="entry name" value="HPr-like_sf"/>
</dbReference>
<dbReference type="OrthoDB" id="9809047at2"/>
<dbReference type="STRING" id="1526.SAMN02910262_01692"/>
<comment type="subcellular location">
    <subcellularLocation>
        <location evidence="1">Cytoplasm</location>
    </subcellularLocation>
</comment>
<gene>
    <name evidence="5" type="ORF">SAMN04487771_101343</name>
</gene>
<dbReference type="NCBIfam" id="TIGR01003">
    <property type="entry name" value="PTS_HPr_family"/>
    <property type="match status" value="1"/>
</dbReference>
<dbReference type="RefSeq" id="WP_074649168.1">
    <property type="nucleotide sequence ID" value="NZ_FOIL01000013.1"/>
</dbReference>
<dbReference type="InterPro" id="IPR000032">
    <property type="entry name" value="HPr-like"/>
</dbReference>
<evidence type="ECO:0000256" key="3">
    <source>
        <dbReference type="ARBA" id="ARBA00022683"/>
    </source>
</evidence>
<dbReference type="Gene3D" id="3.30.1340.10">
    <property type="entry name" value="HPr-like"/>
    <property type="match status" value="1"/>
</dbReference>
<name>A0A1I0DPF2_9FIRM</name>